<accession>A0A5R8LX63</accession>
<dbReference type="Proteomes" id="UP000309885">
    <property type="component" value="Unassembled WGS sequence"/>
</dbReference>
<feature type="transmembrane region" description="Helical" evidence="1">
    <location>
        <begin position="102"/>
        <end position="121"/>
    </location>
</feature>
<evidence type="ECO:0000313" key="2">
    <source>
        <dbReference type="EMBL" id="TLF41898.1"/>
    </source>
</evidence>
<organism evidence="2 3">
    <name type="scientific">Lacticaseibacillus zeae</name>
    <name type="common">Lactobacillus zeae</name>
    <dbReference type="NCBI Taxonomy" id="57037"/>
    <lineage>
        <taxon>Bacteria</taxon>
        <taxon>Bacillati</taxon>
        <taxon>Bacillota</taxon>
        <taxon>Bacilli</taxon>
        <taxon>Lactobacillales</taxon>
        <taxon>Lactobacillaceae</taxon>
        <taxon>Lacticaseibacillus</taxon>
    </lineage>
</organism>
<proteinExistence type="predicted"/>
<dbReference type="EMBL" id="VBWO01000001">
    <property type="protein sequence ID" value="TLF41898.1"/>
    <property type="molecule type" value="Genomic_DNA"/>
</dbReference>
<keyword evidence="1" id="KW-0472">Membrane</keyword>
<gene>
    <name evidence="2" type="ORF">FEI15_01425</name>
</gene>
<dbReference type="AlphaFoldDB" id="A0A5R8LX63"/>
<dbReference type="Pfam" id="PF04276">
    <property type="entry name" value="DUF443"/>
    <property type="match status" value="1"/>
</dbReference>
<keyword evidence="1" id="KW-0812">Transmembrane</keyword>
<dbReference type="InterPro" id="IPR005915">
    <property type="entry name" value="Tandem_5TM"/>
</dbReference>
<dbReference type="NCBIfam" id="TIGR01218">
    <property type="entry name" value="Gpos_tandem_5TM"/>
    <property type="match status" value="1"/>
</dbReference>
<reference evidence="2 3" key="1">
    <citation type="submission" date="2019-05" db="EMBL/GenBank/DDBJ databases">
        <title>Genome-based reclassification of Lactobacillus casei as Lactobacillus casei subsp. casei. subsp.nov., description of Lactobacillus casei subsp. zeae subsp. nov., and emended description of Lactobacillus casei.</title>
        <authorList>
            <person name="Huang C.-H."/>
        </authorList>
    </citation>
    <scope>NUCLEOTIDE SEQUENCE [LARGE SCALE GENOMIC DNA]</scope>
    <source>
        <strain evidence="2 3">CRBIP24.44</strain>
    </source>
</reference>
<dbReference type="RefSeq" id="WP_138130193.1">
    <property type="nucleotide sequence ID" value="NZ_VBWO01000001.1"/>
</dbReference>
<keyword evidence="1" id="KW-1133">Transmembrane helix</keyword>
<protein>
    <submittedName>
        <fullName evidence="2">DUF443 family protein</fullName>
    </submittedName>
</protein>
<comment type="caution">
    <text evidence="2">The sequence shown here is derived from an EMBL/GenBank/DDBJ whole genome shotgun (WGS) entry which is preliminary data.</text>
</comment>
<feature type="transmembrane region" description="Helical" evidence="1">
    <location>
        <begin position="68"/>
        <end position="90"/>
    </location>
</feature>
<sequence length="214" mass="24423">MTEVMIKTLKGNYRYKMAENPDGTGYLVDLESKIQHWLNPFGDHLIKRKCFMLDKDQVRRIGAVGVKYNASSSSGVVGIGLFLAVVYRIVGRYISIDLAKPQRVTIIVLFALLALGLKVFMMIQNGNKIEMEIGSRQKLKVVYMKFKRHDPKLFRARLVGLVFCLVAVLFCTYDLISETFDVILLLLDCLFFYFLVNLSLVSLTQNSKYQISSD</sequence>
<feature type="transmembrane region" description="Helical" evidence="1">
    <location>
        <begin position="154"/>
        <end position="176"/>
    </location>
</feature>
<evidence type="ECO:0000256" key="1">
    <source>
        <dbReference type="SAM" id="Phobius"/>
    </source>
</evidence>
<evidence type="ECO:0000313" key="3">
    <source>
        <dbReference type="Proteomes" id="UP000309885"/>
    </source>
</evidence>
<name>A0A5R8LX63_LACZE</name>
<feature type="transmembrane region" description="Helical" evidence="1">
    <location>
        <begin position="182"/>
        <end position="203"/>
    </location>
</feature>